<evidence type="ECO:0000256" key="1">
    <source>
        <dbReference type="ARBA" id="ARBA00001922"/>
    </source>
</evidence>
<dbReference type="PROSITE" id="PS51161">
    <property type="entry name" value="ATP_CONE"/>
    <property type="match status" value="1"/>
</dbReference>
<evidence type="ECO:0000256" key="4">
    <source>
        <dbReference type="ARBA" id="ARBA00022840"/>
    </source>
</evidence>
<evidence type="ECO:0000256" key="6">
    <source>
        <dbReference type="ARBA" id="ARBA00023285"/>
    </source>
</evidence>
<evidence type="ECO:0000313" key="10">
    <source>
        <dbReference type="Proteomes" id="UP000236846"/>
    </source>
</evidence>
<evidence type="ECO:0000256" key="5">
    <source>
        <dbReference type="ARBA" id="ARBA00023002"/>
    </source>
</evidence>
<keyword evidence="2" id="KW-0846">Cobalamin</keyword>
<sequence length="751" mass="85474">MYQQNAVTKIRKRDGSIEDFDLDKIVQVVYKALLSTKEGTEADAHRVADSVLNDLLAIAKDQKDFLPTVEGIQNLVEKNLMLHKLPETAKAYILYRQQHTDLRKKGLGVPDDVRKKFNESKKYFKNPLSELVYYKSYARWVEKEGRRETWPETVDRFMVFMKNKMKKRLTDVEYEKIHLMILEQDIIPSMRLIWAAGDAAKKTNVAAYNCSFVAPSCWRDFGEMAYILMCGAGVGVSVESHVVQGLPQIAKQSGKKLKTHVVADSKEGWANAITLGLSAWASGKDIDFDYSKVRPAGARLKTMGGRASGPEPLKSLLVFARQKMLAKQGRRLSNIDVHDIICKIGEVVVSGGVRRSSIISLSDLDDNEMRNAKAGQFFITEPQRSMANNSAVYTQKPTTAEFLDEWVALMKSGTGERGIFNRGCLEKQLPSRRWRKFKKYLDTAGVNPCGEIILRSKQFCNLSGIVIRPEDTRKTLLEKIKYATILGTYQALLTYFPYLSSDWQKNCKEEMLLGVSLTGYWDNVVVRNAKVLEEMRKEAIKTNRKYAKRSKIRPSTCVTCVKPSGNSSQFLDTASGMHPRFSKYYIRRVRINTTDPILKMLRDQGVPVYPEVGQRADNATTFVVEFPIKSPEGSIVKDDISAIELLEQWKLLKIHFTEHNPSATIYVGDNEWIEVADWIYRNWEIVGGLTFLPRDNHVYQLAPYEEIDKETYEKLAKIYEHVDFSKLYLYEKQDETSGAKEYACGGGACEI</sequence>
<dbReference type="EMBL" id="PCXE01000023">
    <property type="protein sequence ID" value="PIR26478.1"/>
    <property type="molecule type" value="Genomic_DNA"/>
</dbReference>
<protein>
    <submittedName>
        <fullName evidence="9">Ribonucleoside-triphosphate reductase</fullName>
    </submittedName>
</protein>
<dbReference type="InterPro" id="IPR005144">
    <property type="entry name" value="ATP-cone_dom"/>
</dbReference>
<keyword evidence="4 7" id="KW-0067">ATP-binding</keyword>
<evidence type="ECO:0000256" key="2">
    <source>
        <dbReference type="ARBA" id="ARBA00022628"/>
    </source>
</evidence>
<comment type="cofactor">
    <cofactor evidence="1">
        <name>adenosylcob(III)alamin</name>
        <dbReference type="ChEBI" id="CHEBI:18408"/>
    </cofactor>
</comment>
<dbReference type="PANTHER" id="PTHR43371">
    <property type="entry name" value="VITAMIN B12-DEPENDENT RIBONUCLEOTIDE REDUCTASE"/>
    <property type="match status" value="1"/>
</dbReference>
<accession>A0A2H0PWT7</accession>
<gene>
    <name evidence="9" type="ORF">COV41_01445</name>
</gene>
<name>A0A2H0PWT7_9BACT</name>
<proteinExistence type="predicted"/>
<dbReference type="PANTHER" id="PTHR43371:SF1">
    <property type="entry name" value="RIBONUCLEOSIDE-DIPHOSPHATE REDUCTASE"/>
    <property type="match status" value="1"/>
</dbReference>
<keyword evidence="3 7" id="KW-0547">Nucleotide-binding</keyword>
<evidence type="ECO:0000259" key="8">
    <source>
        <dbReference type="PROSITE" id="PS51161"/>
    </source>
</evidence>
<dbReference type="InterPro" id="IPR050862">
    <property type="entry name" value="RdRp_reductase_class-2"/>
</dbReference>
<dbReference type="InterPro" id="IPR040763">
    <property type="entry name" value="RNR_alpha_hel"/>
</dbReference>
<dbReference type="GO" id="GO:0031419">
    <property type="term" value="F:cobalamin binding"/>
    <property type="evidence" value="ECO:0007669"/>
    <property type="project" value="UniProtKB-KW"/>
</dbReference>
<dbReference type="Proteomes" id="UP000236846">
    <property type="component" value="Unassembled WGS sequence"/>
</dbReference>
<evidence type="ECO:0000256" key="3">
    <source>
        <dbReference type="ARBA" id="ARBA00022741"/>
    </source>
</evidence>
<reference evidence="9 10" key="1">
    <citation type="submission" date="2017-09" db="EMBL/GenBank/DDBJ databases">
        <title>Depth-based differentiation of microbial function through sediment-hosted aquifers and enrichment of novel symbionts in the deep terrestrial subsurface.</title>
        <authorList>
            <person name="Probst A.J."/>
            <person name="Ladd B."/>
            <person name="Jarett J.K."/>
            <person name="Geller-Mcgrath D.E."/>
            <person name="Sieber C.M."/>
            <person name="Emerson J.B."/>
            <person name="Anantharaman K."/>
            <person name="Thomas B.C."/>
            <person name="Malmstrom R."/>
            <person name="Stieglmeier M."/>
            <person name="Klingl A."/>
            <person name="Woyke T."/>
            <person name="Ryan C.M."/>
            <person name="Banfield J.F."/>
        </authorList>
    </citation>
    <scope>NUCLEOTIDE SEQUENCE [LARGE SCALE GENOMIC DNA]</scope>
    <source>
        <strain evidence="9">CG11_big_fil_rev_8_21_14_0_20_43_10</strain>
    </source>
</reference>
<dbReference type="AlphaFoldDB" id="A0A2H0PWT7"/>
<keyword evidence="6" id="KW-0170">Cobalt</keyword>
<evidence type="ECO:0000313" key="9">
    <source>
        <dbReference type="EMBL" id="PIR26478.1"/>
    </source>
</evidence>
<feature type="domain" description="ATP-cone" evidence="8">
    <location>
        <begin position="8"/>
        <end position="103"/>
    </location>
</feature>
<dbReference type="Pfam" id="PF03477">
    <property type="entry name" value="ATP-cone"/>
    <property type="match status" value="1"/>
</dbReference>
<organism evidence="9 10">
    <name type="scientific">Candidatus Brennerbacteria bacterium CG11_big_fil_rev_8_21_14_0_20_43_10</name>
    <dbReference type="NCBI Taxonomy" id="1974523"/>
    <lineage>
        <taxon>Bacteria</taxon>
        <taxon>Candidatus Brenneribacteriota</taxon>
    </lineage>
</organism>
<dbReference type="Pfam" id="PF17975">
    <property type="entry name" value="RNR_Alpha"/>
    <property type="match status" value="1"/>
</dbReference>
<dbReference type="SUPFAM" id="SSF51998">
    <property type="entry name" value="PFL-like glycyl radical enzymes"/>
    <property type="match status" value="1"/>
</dbReference>
<keyword evidence="5" id="KW-0560">Oxidoreductase</keyword>
<evidence type="ECO:0000256" key="7">
    <source>
        <dbReference type="PROSITE-ProRule" id="PRU00492"/>
    </source>
</evidence>
<dbReference type="GO" id="GO:0005524">
    <property type="term" value="F:ATP binding"/>
    <property type="evidence" value="ECO:0007669"/>
    <property type="project" value="UniProtKB-UniRule"/>
</dbReference>
<dbReference type="GO" id="GO:0004748">
    <property type="term" value="F:ribonucleoside-diphosphate reductase activity, thioredoxin disulfide as acceptor"/>
    <property type="evidence" value="ECO:0007669"/>
    <property type="project" value="TreeGrafter"/>
</dbReference>
<dbReference type="Gene3D" id="3.20.70.20">
    <property type="match status" value="2"/>
</dbReference>
<comment type="caution">
    <text evidence="9">The sequence shown here is derived from an EMBL/GenBank/DDBJ whole genome shotgun (WGS) entry which is preliminary data.</text>
</comment>